<dbReference type="AlphaFoldDB" id="A0A117Q1S5"/>
<gene>
    <name evidence="1" type="ORF">AQI95_24640</name>
</gene>
<dbReference type="EMBL" id="LMWN01000035">
    <property type="protein sequence ID" value="KUN03149.1"/>
    <property type="molecule type" value="Genomic_DNA"/>
</dbReference>
<evidence type="ECO:0000313" key="1">
    <source>
        <dbReference type="EMBL" id="KUN03149.1"/>
    </source>
</evidence>
<reference evidence="1 2" key="1">
    <citation type="submission" date="2015-10" db="EMBL/GenBank/DDBJ databases">
        <title>Draft genome sequence of Streptomyces yokosukanensis DSM 40224, type strain for the species Streptomyces yokosukanensis.</title>
        <authorList>
            <person name="Ruckert C."/>
            <person name="Winkler A."/>
            <person name="Kalinowski J."/>
            <person name="Kampfer P."/>
            <person name="Glaeser S."/>
        </authorList>
    </citation>
    <scope>NUCLEOTIDE SEQUENCE [LARGE SCALE GENOMIC DNA]</scope>
    <source>
        <strain evidence="1 2">DSM 40224</strain>
    </source>
</reference>
<evidence type="ECO:0000313" key="2">
    <source>
        <dbReference type="Proteomes" id="UP000053127"/>
    </source>
</evidence>
<dbReference type="Proteomes" id="UP000053127">
    <property type="component" value="Unassembled WGS sequence"/>
</dbReference>
<proteinExistence type="predicted"/>
<evidence type="ECO:0008006" key="3">
    <source>
        <dbReference type="Google" id="ProtNLM"/>
    </source>
</evidence>
<dbReference type="OrthoDB" id="4201082at2"/>
<organism evidence="1 2">
    <name type="scientific">Streptomyces yokosukanensis</name>
    <dbReference type="NCBI Taxonomy" id="67386"/>
    <lineage>
        <taxon>Bacteria</taxon>
        <taxon>Bacillati</taxon>
        <taxon>Actinomycetota</taxon>
        <taxon>Actinomycetes</taxon>
        <taxon>Kitasatosporales</taxon>
        <taxon>Streptomycetaceae</taxon>
        <taxon>Streptomyces</taxon>
    </lineage>
</organism>
<dbReference type="RefSeq" id="WP_067127777.1">
    <property type="nucleotide sequence ID" value="NZ_KQ948215.1"/>
</dbReference>
<protein>
    <recommendedName>
        <fullName evidence="3">WxL domain-containing protein</fullName>
    </recommendedName>
</protein>
<sequence length="155" mass="15439">MTTLIQNKDVRLIAAGIAVSRATAGLPQTAQSSIFTVSGGRILVVALVGEVTTAIQAQATTVQLIGTPTSGTAVNLTNATGDVNGKEVGATVTLPTTLGGTAAVNNAGGNITPSATWLLLHPGTIDLKTVASSTGSVKWDLLYIPLDTAASVTAA</sequence>
<comment type="caution">
    <text evidence="1">The sequence shown here is derived from an EMBL/GenBank/DDBJ whole genome shotgun (WGS) entry which is preliminary data.</text>
</comment>
<keyword evidence="2" id="KW-1185">Reference proteome</keyword>
<name>A0A117Q1S5_9ACTN</name>
<dbReference type="STRING" id="67386.AQI95_24640"/>
<accession>A0A117Q1S5</accession>